<reference evidence="1" key="2">
    <citation type="submission" date="2021-04" db="EMBL/GenBank/DDBJ databases">
        <authorList>
            <person name="Gilroy R."/>
        </authorList>
    </citation>
    <scope>NUCLEOTIDE SEQUENCE</scope>
    <source>
        <strain evidence="1">ChiW19-6364</strain>
    </source>
</reference>
<sequence>MVAWHSYQMSTDSSLQGGDLFLQIREPDNLWKDYNDAAYRVMCKYGDGHKQVLLTEVGFTDCGDERREEVQAGYTKKILEIAASLPYVRTIYNFRLLEETGMLKKEGIDKNQIGGLPEVYFGFFEEPDRECRPRKKAFVLQKAAGGQEDLTEAGKRVSRQMKGVIK</sequence>
<accession>A0A9D2RCR9</accession>
<gene>
    <name evidence="1" type="ORF">H9913_11810</name>
</gene>
<dbReference type="Gene3D" id="3.20.20.80">
    <property type="entry name" value="Glycosidases"/>
    <property type="match status" value="1"/>
</dbReference>
<dbReference type="SUPFAM" id="SSF51445">
    <property type="entry name" value="(Trans)glycosidases"/>
    <property type="match status" value="1"/>
</dbReference>
<dbReference type="InterPro" id="IPR017853">
    <property type="entry name" value="GH"/>
</dbReference>
<proteinExistence type="predicted"/>
<name>A0A9D2RCR9_9FIRM</name>
<evidence type="ECO:0000313" key="1">
    <source>
        <dbReference type="EMBL" id="HJD40703.1"/>
    </source>
</evidence>
<dbReference type="AlphaFoldDB" id="A0A9D2RCR9"/>
<dbReference type="Proteomes" id="UP000823850">
    <property type="component" value="Unassembled WGS sequence"/>
</dbReference>
<protein>
    <submittedName>
        <fullName evidence="1">Uncharacterized protein</fullName>
    </submittedName>
</protein>
<dbReference type="EMBL" id="DWUX01000208">
    <property type="protein sequence ID" value="HJD40703.1"/>
    <property type="molecule type" value="Genomic_DNA"/>
</dbReference>
<organism evidence="1 2">
    <name type="scientific">Candidatus Blautia stercoripullorum</name>
    <dbReference type="NCBI Taxonomy" id="2838502"/>
    <lineage>
        <taxon>Bacteria</taxon>
        <taxon>Bacillati</taxon>
        <taxon>Bacillota</taxon>
        <taxon>Clostridia</taxon>
        <taxon>Lachnospirales</taxon>
        <taxon>Lachnospiraceae</taxon>
        <taxon>Blautia</taxon>
    </lineage>
</organism>
<comment type="caution">
    <text evidence="1">The sequence shown here is derived from an EMBL/GenBank/DDBJ whole genome shotgun (WGS) entry which is preliminary data.</text>
</comment>
<evidence type="ECO:0000313" key="2">
    <source>
        <dbReference type="Proteomes" id="UP000823850"/>
    </source>
</evidence>
<reference evidence="1" key="1">
    <citation type="journal article" date="2021" name="PeerJ">
        <title>Extensive microbial diversity within the chicken gut microbiome revealed by metagenomics and culture.</title>
        <authorList>
            <person name="Gilroy R."/>
            <person name="Ravi A."/>
            <person name="Getino M."/>
            <person name="Pursley I."/>
            <person name="Horton D.L."/>
            <person name="Alikhan N.F."/>
            <person name="Baker D."/>
            <person name="Gharbi K."/>
            <person name="Hall N."/>
            <person name="Watson M."/>
            <person name="Adriaenssens E.M."/>
            <person name="Foster-Nyarko E."/>
            <person name="Jarju S."/>
            <person name="Secka A."/>
            <person name="Antonio M."/>
            <person name="Oren A."/>
            <person name="Chaudhuri R.R."/>
            <person name="La Ragione R."/>
            <person name="Hildebrand F."/>
            <person name="Pallen M.J."/>
        </authorList>
    </citation>
    <scope>NUCLEOTIDE SEQUENCE</scope>
    <source>
        <strain evidence="1">ChiW19-6364</strain>
    </source>
</reference>